<name>A0ABS5Z3B0_9ACTN</name>
<dbReference type="RefSeq" id="WP_215795409.1">
    <property type="nucleotide sequence ID" value="NZ_JAHKKG010000018.1"/>
</dbReference>
<feature type="domain" description="DUF2399" evidence="1">
    <location>
        <begin position="279"/>
        <end position="431"/>
    </location>
</feature>
<comment type="caution">
    <text evidence="3">The sequence shown here is derived from an EMBL/GenBank/DDBJ whole genome shotgun (WGS) entry which is preliminary data.</text>
</comment>
<dbReference type="InterPro" id="IPR024465">
    <property type="entry name" value="DUF2399"/>
</dbReference>
<keyword evidence="4" id="KW-1185">Reference proteome</keyword>
<accession>A0ABS5Z3B0</accession>
<feature type="domain" description="Conserved hypothetical protein CHP02679 N terminus" evidence="2">
    <location>
        <begin position="46"/>
        <end position="258"/>
    </location>
</feature>
<reference evidence="3 4" key="1">
    <citation type="submission" date="2021-06" db="EMBL/GenBank/DDBJ databases">
        <title>Actinoplanes lichenicola sp. nov., and Actinoplanes ovalisporus sp. nov., isolated from lichen in Thailand.</title>
        <authorList>
            <person name="Saeng-In P."/>
            <person name="Kanchanasin P."/>
            <person name="Yuki M."/>
            <person name="Kudo T."/>
            <person name="Ohkuma M."/>
            <person name="Phongsopitanun W."/>
            <person name="Tanasupawat S."/>
        </authorList>
    </citation>
    <scope>NUCLEOTIDE SEQUENCE [LARGE SCALE GENOMIC DNA]</scope>
    <source>
        <strain evidence="3 4">NBRC 110975</strain>
    </source>
</reference>
<dbReference type="Pfam" id="PF11796">
    <property type="entry name" value="DUF3323"/>
    <property type="match status" value="1"/>
</dbReference>
<gene>
    <name evidence="3" type="ORF">KOI35_42460</name>
</gene>
<dbReference type="InterPro" id="IPR024466">
    <property type="entry name" value="CHP02679_N"/>
</dbReference>
<sequence length="434" mass="44997">MTAANGSLPPALQAYLSAPSLAPVWSAARSRLERNGLQATGMITADLDHSAAEHLSGLVGATIASGAGRRISLAALDTALRSSSGGRGLVSVLEILDGRALVNRRAARERDEAEWAAVWQRLDSALCDAGLAGAPWVPAWIASLKRGGILTRAGSVGAGKALDHAIAGIALLLGVADNRNSTAGPEPTWELAALASRVTGTAHGLDDSTLASSALLRAAAHALDRPIPESATDRRDLWAVLGVAADTLSGTVLVWQVRPPGSDGWSSMMRDRADLGVVTHLTLHELAVAGPAPWLPPGQVVSVCENPQVMQAAVRAATTTPLLCLSGNPAIVGTRLLGRLIESGNPVRYHGDFDWPGVSIAGRVLKQGATTWRMSAEDYIAAVTALDADHAIALTGRSVPTPWDPGLAAAMSSHGLAVHEEFVLSDLLGDLECR</sequence>
<dbReference type="Pfam" id="PF09664">
    <property type="entry name" value="DUF2399"/>
    <property type="match status" value="1"/>
</dbReference>
<evidence type="ECO:0000259" key="1">
    <source>
        <dbReference type="Pfam" id="PF09664"/>
    </source>
</evidence>
<dbReference type="NCBIfam" id="TIGR02679">
    <property type="entry name" value="TIGR02679 family protein"/>
    <property type="match status" value="1"/>
</dbReference>
<dbReference type="InterPro" id="IPR013495">
    <property type="entry name" value="CHP02679"/>
</dbReference>
<evidence type="ECO:0000313" key="4">
    <source>
        <dbReference type="Proteomes" id="UP001519654"/>
    </source>
</evidence>
<evidence type="ECO:0000313" key="3">
    <source>
        <dbReference type="EMBL" id="MBU2670184.1"/>
    </source>
</evidence>
<dbReference type="EMBL" id="JAHKKG010000018">
    <property type="protein sequence ID" value="MBU2670184.1"/>
    <property type="molecule type" value="Genomic_DNA"/>
</dbReference>
<dbReference type="Proteomes" id="UP001519654">
    <property type="component" value="Unassembled WGS sequence"/>
</dbReference>
<evidence type="ECO:0000259" key="2">
    <source>
        <dbReference type="Pfam" id="PF11796"/>
    </source>
</evidence>
<protein>
    <submittedName>
        <fullName evidence="3">TIGR02679 family protein</fullName>
    </submittedName>
</protein>
<organism evidence="3 4">
    <name type="scientific">Paractinoplanes bogorensis</name>
    <dbReference type="NCBI Taxonomy" id="1610840"/>
    <lineage>
        <taxon>Bacteria</taxon>
        <taxon>Bacillati</taxon>
        <taxon>Actinomycetota</taxon>
        <taxon>Actinomycetes</taxon>
        <taxon>Micromonosporales</taxon>
        <taxon>Micromonosporaceae</taxon>
        <taxon>Paractinoplanes</taxon>
    </lineage>
</organism>
<proteinExistence type="predicted"/>